<evidence type="ECO:0000313" key="2">
    <source>
        <dbReference type="EMBL" id="MCC9063721.1"/>
    </source>
</evidence>
<comment type="caution">
    <text evidence="2">The sequence shown here is derived from an EMBL/GenBank/DDBJ whole genome shotgun (WGS) entry which is preliminary data.</text>
</comment>
<accession>A0ABS8MFH6</accession>
<feature type="domain" description="SMEK" evidence="1">
    <location>
        <begin position="11"/>
        <end position="146"/>
    </location>
</feature>
<dbReference type="EMBL" id="JAJJMM010000001">
    <property type="protein sequence ID" value="MCC9063721.1"/>
    <property type="molecule type" value="Genomic_DNA"/>
</dbReference>
<dbReference type="NCBIfam" id="NF033859">
    <property type="entry name" value="SMEK_N"/>
    <property type="match status" value="1"/>
</dbReference>
<evidence type="ECO:0000259" key="1">
    <source>
        <dbReference type="Pfam" id="PF21941"/>
    </source>
</evidence>
<evidence type="ECO:0000313" key="3">
    <source>
        <dbReference type="Proteomes" id="UP001430679"/>
    </source>
</evidence>
<dbReference type="RefSeq" id="WP_230036110.1">
    <property type="nucleotide sequence ID" value="NZ_JAJJMM010000001.1"/>
</dbReference>
<proteinExistence type="predicted"/>
<keyword evidence="3" id="KW-1185">Reference proteome</keyword>
<organism evidence="2 3">
    <name type="scientific">Flavobacterium piscisymbiosum</name>
    <dbReference type="NCBI Taxonomy" id="2893753"/>
    <lineage>
        <taxon>Bacteria</taxon>
        <taxon>Pseudomonadati</taxon>
        <taxon>Bacteroidota</taxon>
        <taxon>Flavobacteriia</taxon>
        <taxon>Flavobacteriales</taxon>
        <taxon>Flavobacteriaceae</taxon>
        <taxon>Flavobacterium</taxon>
    </lineage>
</organism>
<sequence>MLTRGIIIGKLVDDLSVLQGQIDLRCQIGLTDLNKYCEDFFKELLNICYSLNLKNLNNERSNEPGLDLGDQKNKIAFQITSTSTSEKVNNTLEKITVEQQKQYDSIKVFILGKKQQTYSAVKPELLTVLKFDIGDIMDISDLARQIVVLKYDELYQLHKLFEKEFQIVITEIEIPNAEGVYPTSLIDKYEITPNTMCENAHLFIDNYEGNDLRTIGLFYSDLAKLPRITREFLSLIVSHGEWSDGNYYVDFNEFKRKLKWPLNEVREEIDILSNRRFISAPDADDPTMATRFKESGIDIVDYAQQNGLISKIMVAMDFTVLDK</sequence>
<dbReference type="Pfam" id="PF21941">
    <property type="entry name" value="SMEK_N"/>
    <property type="match status" value="1"/>
</dbReference>
<name>A0ABS8MFH6_9FLAO</name>
<dbReference type="InterPro" id="IPR047740">
    <property type="entry name" value="SMEK_dom"/>
</dbReference>
<protein>
    <submittedName>
        <fullName evidence="2">SMEK domain-containing protein</fullName>
    </submittedName>
</protein>
<gene>
    <name evidence="2" type="ORF">LNP81_12055</name>
</gene>
<reference evidence="2" key="1">
    <citation type="submission" date="2021-11" db="EMBL/GenBank/DDBJ databases">
        <title>Description of novel Flavobacterium species.</title>
        <authorList>
            <person name="Saticioglu I.B."/>
            <person name="Ay H."/>
            <person name="Altun S."/>
            <person name="Duman M."/>
        </authorList>
    </citation>
    <scope>NUCLEOTIDE SEQUENCE</scope>
    <source>
        <strain evidence="2">F-30</strain>
    </source>
</reference>
<dbReference type="Proteomes" id="UP001430679">
    <property type="component" value="Unassembled WGS sequence"/>
</dbReference>